<dbReference type="SMART" id="SM00028">
    <property type="entry name" value="TPR"/>
    <property type="match status" value="1"/>
</dbReference>
<dbReference type="InterPro" id="IPR000801">
    <property type="entry name" value="Esterase-like"/>
</dbReference>
<dbReference type="Pfam" id="PF00756">
    <property type="entry name" value="Esterase"/>
    <property type="match status" value="1"/>
</dbReference>
<gene>
    <name evidence="4" type="ORF">AUC43_02450</name>
</gene>
<reference evidence="4 5" key="1">
    <citation type="submission" date="2015-12" db="EMBL/GenBank/DDBJ databases">
        <authorList>
            <person name="Shamseldin A."/>
            <person name="Moawad H."/>
            <person name="Abd El-Rahim W.M."/>
            <person name="Sadowsky M.J."/>
        </authorList>
    </citation>
    <scope>NUCLEOTIDE SEQUENCE [LARGE SCALE GENOMIC DNA]</scope>
    <source>
        <strain evidence="4 5">DG5B</strain>
    </source>
</reference>
<dbReference type="SUPFAM" id="SSF53474">
    <property type="entry name" value="alpha/beta-Hydrolases"/>
    <property type="match status" value="1"/>
</dbReference>
<dbReference type="InterPro" id="IPR029058">
    <property type="entry name" value="AB_hydrolase_fold"/>
</dbReference>
<dbReference type="SUPFAM" id="SSF48452">
    <property type="entry name" value="TPR-like"/>
    <property type="match status" value="1"/>
</dbReference>
<dbReference type="Proteomes" id="UP000059542">
    <property type="component" value="Chromosome"/>
</dbReference>
<dbReference type="GO" id="GO:0016788">
    <property type="term" value="F:hydrolase activity, acting on ester bonds"/>
    <property type="evidence" value="ECO:0007669"/>
    <property type="project" value="TreeGrafter"/>
</dbReference>
<proteinExistence type="inferred from homology"/>
<comment type="similarity">
    <text evidence="1">Belongs to the esterase D family.</text>
</comment>
<dbReference type="InterPro" id="IPR019734">
    <property type="entry name" value="TPR_rpt"/>
</dbReference>
<dbReference type="PANTHER" id="PTHR40841">
    <property type="entry name" value="SIDEROPHORE TRIACETYLFUSARININE C ESTERASE"/>
    <property type="match status" value="1"/>
</dbReference>
<dbReference type="Gene3D" id="3.40.50.1820">
    <property type="entry name" value="alpha/beta hydrolase"/>
    <property type="match status" value="1"/>
</dbReference>
<dbReference type="PANTHER" id="PTHR40841:SF2">
    <property type="entry name" value="SIDEROPHORE-DEGRADING ESTERASE (EUROFUNG)"/>
    <property type="match status" value="1"/>
</dbReference>
<name>A0A0U4ATI4_9BACT</name>
<evidence type="ECO:0000313" key="5">
    <source>
        <dbReference type="Proteomes" id="UP000059542"/>
    </source>
</evidence>
<organism evidence="4 5">
    <name type="scientific">Hymenobacter sedentarius</name>
    <dbReference type="NCBI Taxonomy" id="1411621"/>
    <lineage>
        <taxon>Bacteria</taxon>
        <taxon>Pseudomonadati</taxon>
        <taxon>Bacteroidota</taxon>
        <taxon>Cytophagia</taxon>
        <taxon>Cytophagales</taxon>
        <taxon>Hymenobacteraceae</taxon>
        <taxon>Hymenobacter</taxon>
    </lineage>
</organism>
<dbReference type="InterPro" id="IPR052558">
    <property type="entry name" value="Siderophore_Hydrolase_D"/>
</dbReference>
<accession>A0A0U4ATI4</accession>
<evidence type="ECO:0000313" key="4">
    <source>
        <dbReference type="EMBL" id="ALW84061.1"/>
    </source>
</evidence>
<dbReference type="InterPro" id="IPR011990">
    <property type="entry name" value="TPR-like_helical_dom_sf"/>
</dbReference>
<sequence length="426" mass="47342">MRLYIWALKLTSFCMKQLLFLLLLVGPALAQAQTVKNGAIVIGQVDSLRSTVLNEQRKVWVSMPASASFSTLAKQRYPVVYLLDGASHFAYTADIIQRLSAATSSVFPEMIVVGITNTQRTRDLTTSRPTSVEDMSAEELKTAGGAENFTAFIEKELIPYIEAHYPASAHRTLIGHSFGGLLVMNTLVHHATLFENYVALDPSMWWDGGKLLQEVHEAFAQPRFQGRTLFVASANTTGLDSVLAAKDPSVDGQHTRAKWKLRQDLARNKSNGLRSAYRYYPTDTHSLVTVDATYDALRYIFQSYMLSPAEYSTIFADKPIEAAAKLVAHYQRVSARVGYPVLPPEPLVTRMGYNLLPKSGQAPNALALFQLNLQNYPASPSAHAAMGYYYEAQKQPDLAIASYTRSLQLKETPALRKRLDQLQAKK</sequence>
<dbReference type="EMBL" id="CP013909">
    <property type="protein sequence ID" value="ALW84061.1"/>
    <property type="molecule type" value="Genomic_DNA"/>
</dbReference>
<feature type="chain" id="PRO_5006846980" description="Esterase" evidence="3">
    <location>
        <begin position="31"/>
        <end position="426"/>
    </location>
</feature>
<evidence type="ECO:0008006" key="6">
    <source>
        <dbReference type="Google" id="ProtNLM"/>
    </source>
</evidence>
<keyword evidence="3" id="KW-0732">Signal</keyword>
<protein>
    <recommendedName>
        <fullName evidence="6">Esterase</fullName>
    </recommendedName>
</protein>
<evidence type="ECO:0000256" key="2">
    <source>
        <dbReference type="ARBA" id="ARBA00022801"/>
    </source>
</evidence>
<evidence type="ECO:0000256" key="3">
    <source>
        <dbReference type="SAM" id="SignalP"/>
    </source>
</evidence>
<feature type="signal peptide" evidence="3">
    <location>
        <begin position="1"/>
        <end position="30"/>
    </location>
</feature>
<keyword evidence="2" id="KW-0378">Hydrolase</keyword>
<dbReference type="KEGG" id="hyg:AUC43_02450"/>
<keyword evidence="5" id="KW-1185">Reference proteome</keyword>
<evidence type="ECO:0000256" key="1">
    <source>
        <dbReference type="ARBA" id="ARBA00005622"/>
    </source>
</evidence>
<dbReference type="AlphaFoldDB" id="A0A0U4ATI4"/>